<keyword evidence="5" id="KW-1185">Reference proteome</keyword>
<dbReference type="PANTHER" id="PTHR13271:SF47">
    <property type="entry name" value="ACTIN-HISTIDINE N-METHYLTRANSFERASE"/>
    <property type="match status" value="1"/>
</dbReference>
<evidence type="ECO:0000256" key="2">
    <source>
        <dbReference type="ARBA" id="ARBA00022679"/>
    </source>
</evidence>
<name>A0A0V1Q774_9ASCO</name>
<dbReference type="CDD" id="cd10527">
    <property type="entry name" value="SET_LSMT"/>
    <property type="match status" value="1"/>
</dbReference>
<keyword evidence="1" id="KW-0489">Methyltransferase</keyword>
<dbReference type="RefSeq" id="XP_015470149.1">
    <property type="nucleotide sequence ID" value="XM_015608956.1"/>
</dbReference>
<dbReference type="Gene3D" id="3.90.1410.10">
    <property type="entry name" value="set domain protein methyltransferase, domain 1"/>
    <property type="match status" value="1"/>
</dbReference>
<evidence type="ECO:0000313" key="5">
    <source>
        <dbReference type="Proteomes" id="UP000054251"/>
    </source>
</evidence>
<evidence type="ECO:0000313" key="4">
    <source>
        <dbReference type="EMBL" id="KSA04047.1"/>
    </source>
</evidence>
<dbReference type="GO" id="GO:0032259">
    <property type="term" value="P:methylation"/>
    <property type="evidence" value="ECO:0007669"/>
    <property type="project" value="UniProtKB-KW"/>
</dbReference>
<dbReference type="AlphaFoldDB" id="A0A0V1Q774"/>
<dbReference type="OrthoDB" id="441812at2759"/>
<gene>
    <name evidence="4" type="ORF">AC631_00126</name>
</gene>
<sequence length="535" mass="61587">MLIDKATKIPGVLNNEEFANWILKDNRIKVHLGLTIGSSKLGGIGLFFNQEKDAGTKDDIELARIPKDATFDYMSLLQVLEGLKDSEKEKPETGEEISESGIITAVLKSIQPSNETEILTCYFIGLRICYNRRLLNEMLTESPLSKFDPYLSVLAHTEILGLPQEDANYEDEFIQKLSTNAQRLFDEFNELINDLENVHPSLTFEEYYQLCGAIKSRVLEIPHSSEDEEEDYYTNITLIPLLDFANHLNTSRSHAYFDVDKTSNDVLLKLNRLRMQQGIFEVTISYSTTECIQKFIQTYGFIPQSDDIQLFEYRIPPDICNYHISEIMKTSGEPYDKIMKWLRILPQFQLVRTSDDIFVNFFSNSLPLVFIDGLKHDYKWTENAYDSFKEFNEIEISQDEFAQSVLPMLKVQESDYDFINAISQIGVICNENYPTQDSILQVSNNDSEKAFQQLISYCTAFIVKVAQSVLNAKPPSPSASSFSQMTTDYFKVQQSFFRALIEKYEMTKDLSLPVELAKDEWETDYRSAPRQITLN</sequence>
<organism evidence="4 5">
    <name type="scientific">Debaryomyces fabryi</name>
    <dbReference type="NCBI Taxonomy" id="58627"/>
    <lineage>
        <taxon>Eukaryota</taxon>
        <taxon>Fungi</taxon>
        <taxon>Dikarya</taxon>
        <taxon>Ascomycota</taxon>
        <taxon>Saccharomycotina</taxon>
        <taxon>Pichiomycetes</taxon>
        <taxon>Debaryomycetaceae</taxon>
        <taxon>Debaryomyces</taxon>
    </lineage>
</organism>
<dbReference type="InterPro" id="IPR046341">
    <property type="entry name" value="SET_dom_sf"/>
</dbReference>
<dbReference type="InterPro" id="IPR050600">
    <property type="entry name" value="SETD3_SETD6_MTase"/>
</dbReference>
<proteinExistence type="predicted"/>
<evidence type="ECO:0000256" key="3">
    <source>
        <dbReference type="ARBA" id="ARBA00022691"/>
    </source>
</evidence>
<dbReference type="Proteomes" id="UP000054251">
    <property type="component" value="Unassembled WGS sequence"/>
</dbReference>
<keyword evidence="3" id="KW-0949">S-adenosyl-L-methionine</keyword>
<keyword evidence="2" id="KW-0808">Transferase</keyword>
<evidence type="ECO:0000256" key="1">
    <source>
        <dbReference type="ARBA" id="ARBA00022603"/>
    </source>
</evidence>
<dbReference type="GeneID" id="26837135"/>
<dbReference type="GO" id="GO:0016279">
    <property type="term" value="F:protein-lysine N-methyltransferase activity"/>
    <property type="evidence" value="ECO:0007669"/>
    <property type="project" value="TreeGrafter"/>
</dbReference>
<accession>A0A0V1Q774</accession>
<dbReference type="SUPFAM" id="SSF82199">
    <property type="entry name" value="SET domain"/>
    <property type="match status" value="1"/>
</dbReference>
<dbReference type="PANTHER" id="PTHR13271">
    <property type="entry name" value="UNCHARACTERIZED PUTATIVE METHYLTRANSFERASE"/>
    <property type="match status" value="1"/>
</dbReference>
<dbReference type="EMBL" id="LMYN01000002">
    <property type="protein sequence ID" value="KSA04047.1"/>
    <property type="molecule type" value="Genomic_DNA"/>
</dbReference>
<comment type="caution">
    <text evidence="4">The sequence shown here is derived from an EMBL/GenBank/DDBJ whole genome shotgun (WGS) entry which is preliminary data.</text>
</comment>
<protein>
    <recommendedName>
        <fullName evidence="6">SET domain-containing protein</fullName>
    </recommendedName>
</protein>
<evidence type="ECO:0008006" key="6">
    <source>
        <dbReference type="Google" id="ProtNLM"/>
    </source>
</evidence>
<reference evidence="4 5" key="1">
    <citation type="submission" date="2015-11" db="EMBL/GenBank/DDBJ databases">
        <title>The genome of Debaryomyces fabryi.</title>
        <authorList>
            <person name="Tafer H."/>
            <person name="Lopandic K."/>
        </authorList>
    </citation>
    <scope>NUCLEOTIDE SEQUENCE [LARGE SCALE GENOMIC DNA]</scope>
    <source>
        <strain evidence="4 5">CBS 789</strain>
    </source>
</reference>